<dbReference type="AlphaFoldDB" id="A0A5C6GHC4"/>
<dbReference type="PANTHER" id="PTHR42085">
    <property type="entry name" value="F-BOX DOMAIN-CONTAINING PROTEIN"/>
    <property type="match status" value="1"/>
</dbReference>
<evidence type="ECO:0000313" key="2">
    <source>
        <dbReference type="EMBL" id="TWU75383.1"/>
    </source>
</evidence>
<feature type="region of interest" description="Disordered" evidence="1">
    <location>
        <begin position="132"/>
        <end position="151"/>
    </location>
</feature>
<dbReference type="EMBL" id="SBHS01000007">
    <property type="protein sequence ID" value="TWU75383.1"/>
    <property type="molecule type" value="Genomic_DNA"/>
</dbReference>
<dbReference type="InterPro" id="IPR038883">
    <property type="entry name" value="AN11006-like"/>
</dbReference>
<dbReference type="Proteomes" id="UP000317257">
    <property type="component" value="Unassembled WGS sequence"/>
</dbReference>
<evidence type="ECO:0000313" key="3">
    <source>
        <dbReference type="Proteomes" id="UP000317257"/>
    </source>
</evidence>
<feature type="compositionally biased region" description="Basic and acidic residues" evidence="1">
    <location>
        <begin position="132"/>
        <end position="145"/>
    </location>
</feature>
<accession>A0A5C6GHC4</accession>
<proteinExistence type="predicted"/>
<gene>
    <name evidence="2" type="ORF">ED733_001430</name>
</gene>
<feature type="region of interest" description="Disordered" evidence="1">
    <location>
        <begin position="93"/>
        <end position="127"/>
    </location>
</feature>
<feature type="compositionally biased region" description="Acidic residues" evidence="1">
    <location>
        <begin position="258"/>
        <end position="272"/>
    </location>
</feature>
<feature type="region of interest" description="Disordered" evidence="1">
    <location>
        <begin position="251"/>
        <end position="299"/>
    </location>
</feature>
<feature type="compositionally biased region" description="Polar residues" evidence="1">
    <location>
        <begin position="278"/>
        <end position="289"/>
    </location>
</feature>
<dbReference type="PANTHER" id="PTHR42085:SF2">
    <property type="entry name" value="F-BOX DOMAIN-CONTAINING PROTEIN"/>
    <property type="match status" value="1"/>
</dbReference>
<comment type="caution">
    <text evidence="2">The sequence shown here is derived from an EMBL/GenBank/DDBJ whole genome shotgun (WGS) entry which is preliminary data.</text>
</comment>
<sequence length="496" mass="56613">MAATDFRHLQPEPLGESPEAMILQHLPDFIATDHERSITVNEIATDPDHATEELATISTQDEHIRAQVKQRRRHNPGIAKSIDWQYLIQKRSTTRAPAPRIPDPLNDDESFDSEEEDDKPVISEPIHVETKAPTCAERDSHHDSQHPLSPRLENEKQTLLKFEKIPAEIRLAIYEILLVSKSAIRVHSGWRHVFKRQSLGIPTSILRTCRDIYKEAIGVLYGRNTFLYILRDSVSTVTDVDRLAHIDETEVPFPINGNEDEDYDAEDEDDPDWRETSDQGTSRGQVSRHQSMRAPHTEGDIDVGKHLSLFRHLVVEAERNRSHEGTKKLMASALRIFQNPNMDNHEQVPNIHTLTVKVTPQWEPPETEEDTGYFTFVDFFNRDSPIMEVVRRVDCQFLCVDLAVFCRVGRAYCGCELKVDMRYSRITNAVRCKSEDMWEGDKVMQVARQEKVSRALNTLATLDQKVAATCEKCLEHSWAGDDSDDEGVADGEGDDE</sequence>
<feature type="compositionally biased region" description="Acidic residues" evidence="1">
    <location>
        <begin position="105"/>
        <end position="118"/>
    </location>
</feature>
<organism evidence="2 3">
    <name type="scientific">Metarhizium rileyi (strain RCEF 4871)</name>
    <name type="common">Nomuraea rileyi</name>
    <dbReference type="NCBI Taxonomy" id="1649241"/>
    <lineage>
        <taxon>Eukaryota</taxon>
        <taxon>Fungi</taxon>
        <taxon>Dikarya</taxon>
        <taxon>Ascomycota</taxon>
        <taxon>Pezizomycotina</taxon>
        <taxon>Sordariomycetes</taxon>
        <taxon>Hypocreomycetidae</taxon>
        <taxon>Hypocreales</taxon>
        <taxon>Clavicipitaceae</taxon>
        <taxon>Metarhizium</taxon>
    </lineage>
</organism>
<protein>
    <submittedName>
        <fullName evidence="2">Uncharacterized protein</fullName>
    </submittedName>
</protein>
<evidence type="ECO:0000256" key="1">
    <source>
        <dbReference type="SAM" id="MobiDB-lite"/>
    </source>
</evidence>
<reference evidence="3" key="1">
    <citation type="submission" date="2018-12" db="EMBL/GenBank/DDBJ databases">
        <title>The complete genome of Metarhizium rileyi, a key fungal pathogen of Lepidoptera.</title>
        <authorList>
            <person name="Binneck E."/>
            <person name="Lastra C.C.L."/>
            <person name="Sosa-Gomez D.R."/>
        </authorList>
    </citation>
    <scope>NUCLEOTIDE SEQUENCE [LARGE SCALE GENOMIC DNA]</scope>
    <source>
        <strain evidence="3">Cep018-CH2</strain>
    </source>
</reference>
<name>A0A5C6GHC4_METRR</name>